<dbReference type="EMBL" id="QUNI01000005">
    <property type="protein sequence ID" value="REG99018.1"/>
    <property type="molecule type" value="Genomic_DNA"/>
</dbReference>
<sequence>MNNKLALFFLVILMQFSCNNNDTRLADQLRDAKKKEVIFTNIKKGWNFFDTPINETSEATVKTWQQWREFMDELAKKPKKTIGDFQKKSKMLSTKVMALNTNIPAQFDTPQIRSRIATLITQVRMLDLYINLTDISDKKVVKLVAEINIELVSLQRQMDKIVEKSKIPMETGESELLQMIMDTTRAIPSGSPMMPGNPGNNGIPEKYHTMPSNPGGTASPKNPN</sequence>
<accession>A0A3E0ELF5</accession>
<dbReference type="Proteomes" id="UP000257136">
    <property type="component" value="Unassembled WGS sequence"/>
</dbReference>
<evidence type="ECO:0000313" key="2">
    <source>
        <dbReference type="EMBL" id="REG99018.1"/>
    </source>
</evidence>
<gene>
    <name evidence="2" type="ORF">C8P67_105183</name>
</gene>
<feature type="compositionally biased region" description="Polar residues" evidence="1">
    <location>
        <begin position="210"/>
        <end position="224"/>
    </location>
</feature>
<evidence type="ECO:0000256" key="1">
    <source>
        <dbReference type="SAM" id="MobiDB-lite"/>
    </source>
</evidence>
<protein>
    <submittedName>
        <fullName evidence="2">Uncharacterized protein</fullName>
    </submittedName>
</protein>
<dbReference type="AlphaFoldDB" id="A0A3E0ELF5"/>
<comment type="caution">
    <text evidence="2">The sequence shown here is derived from an EMBL/GenBank/DDBJ whole genome shotgun (WGS) entry which is preliminary data.</text>
</comment>
<dbReference type="RefSeq" id="WP_245980420.1">
    <property type="nucleotide sequence ID" value="NZ_QUNI01000005.1"/>
</dbReference>
<keyword evidence="3" id="KW-1185">Reference proteome</keyword>
<evidence type="ECO:0000313" key="3">
    <source>
        <dbReference type="Proteomes" id="UP000257136"/>
    </source>
</evidence>
<organism evidence="2 3">
    <name type="scientific">Flavobacterium aquicola</name>
    <dbReference type="NCBI Taxonomy" id="1682742"/>
    <lineage>
        <taxon>Bacteria</taxon>
        <taxon>Pseudomonadati</taxon>
        <taxon>Bacteroidota</taxon>
        <taxon>Flavobacteriia</taxon>
        <taxon>Flavobacteriales</taxon>
        <taxon>Flavobacteriaceae</taxon>
        <taxon>Flavobacterium</taxon>
    </lineage>
</organism>
<feature type="compositionally biased region" description="Low complexity" evidence="1">
    <location>
        <begin position="190"/>
        <end position="204"/>
    </location>
</feature>
<reference evidence="2 3" key="1">
    <citation type="submission" date="2018-08" db="EMBL/GenBank/DDBJ databases">
        <title>Genomic Encyclopedia of Archaeal and Bacterial Type Strains, Phase II (KMG-II): from individual species to whole genera.</title>
        <authorList>
            <person name="Goeker M."/>
        </authorList>
    </citation>
    <scope>NUCLEOTIDE SEQUENCE [LARGE SCALE GENOMIC DNA]</scope>
    <source>
        <strain evidence="2 3">DSM 100880</strain>
    </source>
</reference>
<name>A0A3E0ELF5_9FLAO</name>
<proteinExistence type="predicted"/>
<feature type="region of interest" description="Disordered" evidence="1">
    <location>
        <begin position="190"/>
        <end position="224"/>
    </location>
</feature>